<evidence type="ECO:0008006" key="3">
    <source>
        <dbReference type="Google" id="ProtNLM"/>
    </source>
</evidence>
<accession>A0A1N7EU58</accession>
<name>A0A1N7EU58_9ACTN</name>
<dbReference type="Proteomes" id="UP000186004">
    <property type="component" value="Unassembled WGS sequence"/>
</dbReference>
<protein>
    <recommendedName>
        <fullName evidence="3">DUF4240 domain-containing protein</fullName>
    </recommendedName>
</protein>
<reference evidence="1 2" key="1">
    <citation type="submission" date="2017-01" db="EMBL/GenBank/DDBJ databases">
        <authorList>
            <person name="Mah S.A."/>
            <person name="Swanson W.J."/>
            <person name="Moy G.W."/>
            <person name="Vacquier V.D."/>
        </authorList>
    </citation>
    <scope>NUCLEOTIDE SEQUENCE [LARGE SCALE GENOMIC DNA]</scope>
    <source>
        <strain evidence="1 2">DSM 45758</strain>
    </source>
</reference>
<organism evidence="1 2">
    <name type="scientific">Micromonospora avicenniae</name>
    <dbReference type="NCBI Taxonomy" id="1198245"/>
    <lineage>
        <taxon>Bacteria</taxon>
        <taxon>Bacillati</taxon>
        <taxon>Actinomycetota</taxon>
        <taxon>Actinomycetes</taxon>
        <taxon>Micromonosporales</taxon>
        <taxon>Micromonosporaceae</taxon>
        <taxon>Micromonospora</taxon>
    </lineage>
</organism>
<dbReference type="AlphaFoldDB" id="A0A1N7EU58"/>
<evidence type="ECO:0000313" key="1">
    <source>
        <dbReference type="EMBL" id="SIR91630.1"/>
    </source>
</evidence>
<sequence>MDHPVYAAGASSTHAARIAGIPVGTDGYISAVTTTVDPVGAMPTAADEAQLWALIESAWALLGPEPAALRRALLDRAPDAEDHELYAIDAWLDRFLANLHDLSADLSSPELTDLDRVVERKLYDIDRADIHEVTDGSDDGFLYARGFIVALGEQFHEAVKADPTVALLDAECESMCYFFAHLHEERFGSWPETGSGISRESVNNKAGWPD</sequence>
<gene>
    <name evidence="1" type="ORF">SAMN05444858_12738</name>
</gene>
<proteinExistence type="predicted"/>
<evidence type="ECO:0000313" key="2">
    <source>
        <dbReference type="Proteomes" id="UP000186004"/>
    </source>
</evidence>
<keyword evidence="2" id="KW-1185">Reference proteome</keyword>
<dbReference type="EMBL" id="FTNF01000027">
    <property type="protein sequence ID" value="SIR91630.1"/>
    <property type="molecule type" value="Genomic_DNA"/>
</dbReference>